<reference evidence="2 3" key="1">
    <citation type="submission" date="2020-07" db="EMBL/GenBank/DDBJ databases">
        <authorList>
            <person name="Feng X."/>
        </authorList>
    </citation>
    <scope>NUCLEOTIDE SEQUENCE [LARGE SCALE GENOMIC DNA]</scope>
    <source>
        <strain evidence="2 3">JCM14086</strain>
    </source>
</reference>
<dbReference type="SUPFAM" id="SSF158446">
    <property type="entry name" value="IVS-encoded protein-like"/>
    <property type="match status" value="1"/>
</dbReference>
<comment type="caution">
    <text evidence="2">The sequence shown here is derived from an EMBL/GenBank/DDBJ whole genome shotgun (WGS) entry which is preliminary data.</text>
</comment>
<accession>A0A7X1AWT6</accession>
<evidence type="ECO:0000256" key="1">
    <source>
        <dbReference type="SAM" id="MobiDB-lite"/>
    </source>
</evidence>
<protein>
    <submittedName>
        <fullName evidence="2">Four helix bundle protein</fullName>
    </submittedName>
</protein>
<evidence type="ECO:0000313" key="2">
    <source>
        <dbReference type="EMBL" id="MBC2601292.1"/>
    </source>
</evidence>
<dbReference type="Proteomes" id="UP000525652">
    <property type="component" value="Unassembled WGS sequence"/>
</dbReference>
<proteinExistence type="predicted"/>
<feature type="region of interest" description="Disordered" evidence="1">
    <location>
        <begin position="112"/>
        <end position="185"/>
    </location>
</feature>
<name>A0A7X1AWT6_9BACT</name>
<evidence type="ECO:0000313" key="3">
    <source>
        <dbReference type="Proteomes" id="UP000525652"/>
    </source>
</evidence>
<sequence>MPYQNFTEYPLWKEASLLTDSIFDFSRGIEDFPLRNRMTAAAVEIPFRLGEAAQSDSDETMKELLWKVEDPVNELRAVLTEAKEHGFAPGSDYELMQERCRDLFQKVHEEASSSIPLVQEEPVAPAEEPEPVQEPILGPAEEKIVVPVEEEKLEEKPPAPPKQPKPVKHDPIDDDDDELDENTLI</sequence>
<dbReference type="RefSeq" id="WP_185692010.1">
    <property type="nucleotide sequence ID" value="NZ_JACHVA010000052.1"/>
</dbReference>
<keyword evidence="3" id="KW-1185">Reference proteome</keyword>
<dbReference type="InterPro" id="IPR036583">
    <property type="entry name" value="23S_rRNA_IVS_sf"/>
</dbReference>
<feature type="compositionally biased region" description="Acidic residues" evidence="1">
    <location>
        <begin position="172"/>
        <end position="185"/>
    </location>
</feature>
<dbReference type="Gene3D" id="1.20.1440.60">
    <property type="entry name" value="23S rRNA-intervening sequence"/>
    <property type="match status" value="1"/>
</dbReference>
<feature type="compositionally biased region" description="Basic and acidic residues" evidence="1">
    <location>
        <begin position="140"/>
        <end position="157"/>
    </location>
</feature>
<gene>
    <name evidence="2" type="ORF">H5P30_05835</name>
</gene>
<dbReference type="EMBL" id="JACHVA010000052">
    <property type="protein sequence ID" value="MBC2601292.1"/>
    <property type="molecule type" value="Genomic_DNA"/>
</dbReference>
<organism evidence="2 3">
    <name type="scientific">Puniceicoccus vermicola</name>
    <dbReference type="NCBI Taxonomy" id="388746"/>
    <lineage>
        <taxon>Bacteria</taxon>
        <taxon>Pseudomonadati</taxon>
        <taxon>Verrucomicrobiota</taxon>
        <taxon>Opitutia</taxon>
        <taxon>Puniceicoccales</taxon>
        <taxon>Puniceicoccaceae</taxon>
        <taxon>Puniceicoccus</taxon>
    </lineage>
</organism>
<dbReference type="AlphaFoldDB" id="A0A7X1AWT6"/>